<dbReference type="GO" id="GO:0000026">
    <property type="term" value="F:alpha-1,2-mannosyltransferase activity"/>
    <property type="evidence" value="ECO:0007669"/>
    <property type="project" value="TreeGrafter"/>
</dbReference>
<dbReference type="EMBL" id="NAJO01000033">
    <property type="protein sequence ID" value="OQO00830.1"/>
    <property type="molecule type" value="Genomic_DNA"/>
</dbReference>
<keyword evidence="10" id="KW-0732">Signal</keyword>
<dbReference type="InterPro" id="IPR022751">
    <property type="entry name" value="Alpha_mannosyltransferase"/>
</dbReference>
<comment type="pathway">
    <text evidence="2">Protein modification; protein glycosylation.</text>
</comment>
<evidence type="ECO:0000256" key="6">
    <source>
        <dbReference type="ARBA" id="ARBA00022968"/>
    </source>
</evidence>
<protein>
    <recommendedName>
        <fullName evidence="13">Alpha-1,2-mannosyltransferase</fullName>
    </recommendedName>
</protein>
<gene>
    <name evidence="11" type="ORF">B0A48_13517</name>
</gene>
<accession>A0A1V8SP42</accession>
<dbReference type="InParanoid" id="A0A1V8SP42"/>
<keyword evidence="5" id="KW-0812">Transmembrane</keyword>
<dbReference type="Proteomes" id="UP000192596">
    <property type="component" value="Unassembled WGS sequence"/>
</dbReference>
<evidence type="ECO:0000256" key="9">
    <source>
        <dbReference type="ARBA" id="ARBA00023136"/>
    </source>
</evidence>
<comment type="subcellular location">
    <subcellularLocation>
        <location evidence="1">Golgi apparatus membrane</location>
        <topology evidence="1">Single-pass type II membrane protein</topology>
    </subcellularLocation>
</comment>
<dbReference type="PANTHER" id="PTHR31646:SF1">
    <property type="entry name" value="ALPHA-1,2-MANNOSYLTRANSFERASE MNN2"/>
    <property type="match status" value="1"/>
</dbReference>
<evidence type="ECO:0000256" key="5">
    <source>
        <dbReference type="ARBA" id="ARBA00022692"/>
    </source>
</evidence>
<evidence type="ECO:0000313" key="11">
    <source>
        <dbReference type="EMBL" id="OQO00830.1"/>
    </source>
</evidence>
<feature type="signal peptide" evidence="10">
    <location>
        <begin position="1"/>
        <end position="28"/>
    </location>
</feature>
<evidence type="ECO:0000256" key="2">
    <source>
        <dbReference type="ARBA" id="ARBA00004922"/>
    </source>
</evidence>
<evidence type="ECO:0000256" key="1">
    <source>
        <dbReference type="ARBA" id="ARBA00004323"/>
    </source>
</evidence>
<evidence type="ECO:0000256" key="8">
    <source>
        <dbReference type="ARBA" id="ARBA00023034"/>
    </source>
</evidence>
<reference evidence="12" key="1">
    <citation type="submission" date="2017-03" db="EMBL/GenBank/DDBJ databases">
        <title>Genomes of endolithic fungi from Antarctica.</title>
        <authorList>
            <person name="Coleine C."/>
            <person name="Masonjones S."/>
            <person name="Stajich J.E."/>
        </authorList>
    </citation>
    <scope>NUCLEOTIDE SEQUENCE [LARGE SCALE GENOMIC DNA]</scope>
    <source>
        <strain evidence="12">CCFEE 5527</strain>
    </source>
</reference>
<dbReference type="GO" id="GO:0000139">
    <property type="term" value="C:Golgi membrane"/>
    <property type="evidence" value="ECO:0007669"/>
    <property type="project" value="UniProtKB-SubCell"/>
</dbReference>
<evidence type="ECO:0008006" key="13">
    <source>
        <dbReference type="Google" id="ProtNLM"/>
    </source>
</evidence>
<dbReference type="GO" id="GO:0046354">
    <property type="term" value="P:mannan biosynthetic process"/>
    <property type="evidence" value="ECO:0007669"/>
    <property type="project" value="TreeGrafter"/>
</dbReference>
<proteinExistence type="inferred from homology"/>
<dbReference type="AlphaFoldDB" id="A0A1V8SP42"/>
<evidence type="ECO:0000256" key="10">
    <source>
        <dbReference type="SAM" id="SignalP"/>
    </source>
</evidence>
<feature type="chain" id="PRO_5012709266" description="Alpha-1,2-mannosyltransferase" evidence="10">
    <location>
        <begin position="29"/>
        <end position="448"/>
    </location>
</feature>
<dbReference type="Pfam" id="PF11051">
    <property type="entry name" value="Mannosyl_trans3"/>
    <property type="match status" value="2"/>
</dbReference>
<evidence type="ECO:0000256" key="3">
    <source>
        <dbReference type="ARBA" id="ARBA00009105"/>
    </source>
</evidence>
<name>A0A1V8SP42_9PEZI</name>
<keyword evidence="12" id="KW-1185">Reference proteome</keyword>
<sequence length="448" mass="51247">MFHPWAARAVGVILTALLLGSLLWRQHAPFTYSAAHRIDTQDLPGLHREFWRHFYDDLTASRPKCTKISHNQTLRVVGLVDDPPPRPMKVVLEDEQHRALKTAHRDFIKRLSNRTYGLAYVLGSRGIVITAGGSYLIHALVTVRMLRRTGTNLPVEVFLRDPTEGDVRICDDIFPLLNAKCVPLSQTLGDDIDSIGKYGYKMVAMLVSTFEEFLYLDADCFPLYNPDMLFTTPPFTTHGPLFFDIANIPMPAMDRSQVASEAGTIMYSKRTHTESLLIAAYYNFYGPDFYYKLHSQGALGEGDKETFRWSAVASNSPWYQVKSRVKHLGFTTKDGERRDSMMAQYNPIIDLKAGAEEARPFFAHAHNPKLDPDWMFNEKTGTIFDSDGSMRRIWHENATQAMEYFGNGFDAEAWMWEEMRDMACEYENLFHRTACVIGTRYLEEVFQA</sequence>
<keyword evidence="9" id="KW-0472">Membrane</keyword>
<comment type="similarity">
    <text evidence="3">Belongs to the MNN1/MNT family.</text>
</comment>
<evidence type="ECO:0000256" key="7">
    <source>
        <dbReference type="ARBA" id="ARBA00022989"/>
    </source>
</evidence>
<keyword evidence="4" id="KW-0808">Transferase</keyword>
<dbReference type="SUPFAM" id="SSF53448">
    <property type="entry name" value="Nucleotide-diphospho-sugar transferases"/>
    <property type="match status" value="1"/>
</dbReference>
<organism evidence="11 12">
    <name type="scientific">Cryoendolithus antarcticus</name>
    <dbReference type="NCBI Taxonomy" id="1507870"/>
    <lineage>
        <taxon>Eukaryota</taxon>
        <taxon>Fungi</taxon>
        <taxon>Dikarya</taxon>
        <taxon>Ascomycota</taxon>
        <taxon>Pezizomycotina</taxon>
        <taxon>Dothideomycetes</taxon>
        <taxon>Dothideomycetidae</taxon>
        <taxon>Cladosporiales</taxon>
        <taxon>Cladosporiaceae</taxon>
        <taxon>Cryoendolithus</taxon>
    </lineage>
</organism>
<dbReference type="FunCoup" id="A0A1V8SP42">
    <property type="interactions" value="122"/>
</dbReference>
<dbReference type="InterPro" id="IPR029044">
    <property type="entry name" value="Nucleotide-diphossugar_trans"/>
</dbReference>
<evidence type="ECO:0000256" key="4">
    <source>
        <dbReference type="ARBA" id="ARBA00022679"/>
    </source>
</evidence>
<keyword evidence="7" id="KW-1133">Transmembrane helix</keyword>
<comment type="caution">
    <text evidence="11">The sequence shown here is derived from an EMBL/GenBank/DDBJ whole genome shotgun (WGS) entry which is preliminary data.</text>
</comment>
<evidence type="ECO:0000313" key="12">
    <source>
        <dbReference type="Proteomes" id="UP000192596"/>
    </source>
</evidence>
<keyword evidence="8" id="KW-0333">Golgi apparatus</keyword>
<dbReference type="PANTHER" id="PTHR31646">
    <property type="entry name" value="ALPHA-1,2-MANNOSYLTRANSFERASE MNN2"/>
    <property type="match status" value="1"/>
</dbReference>
<dbReference type="Gene3D" id="3.90.550.10">
    <property type="entry name" value="Spore Coat Polysaccharide Biosynthesis Protein SpsA, Chain A"/>
    <property type="match status" value="1"/>
</dbReference>
<dbReference type="OrthoDB" id="430354at2759"/>
<keyword evidence="6" id="KW-0735">Signal-anchor</keyword>
<dbReference type="STRING" id="1507870.A0A1V8SP42"/>